<evidence type="ECO:0000259" key="2">
    <source>
        <dbReference type="Pfam" id="PF15115"/>
    </source>
</evidence>
<sequence length="392" mass="45082">MASWRNHVRARMDQRDRTEKLPFVGVFTSLCQLGERFEIRKQIIEDVQSKSLEWGGVEVGKNCRLLQLQLKESEHLAEKLSQTVSDLTAVLYVKEAEVQYWQSRVSQYRQEALTLAKSSNTLKATLSELELTMEFQSKELAALHLEQKKLREELAQACREKEELLQRCMEEKRKEADRLNKYNDIQESGLNSAVAVKMVKGGKRYSSMCNDGKWFAHPVSPKNETRNRELCTSTGIMLTQVQSSLPQALNTERYPKWKTEQKCREYPFSEHDNKHAFKNDVSVFSHDVGRRKCLDERRQHNSHFCLCDGGGDPTAEEATEYVTAYQSDFQVKPAVNVPSSTRRFPRNHKQKSAEAAFAQTGERFMWFGRHDSGHLETPHMLAAVNLSANSES</sequence>
<feature type="coiled-coil region" evidence="1">
    <location>
        <begin position="126"/>
        <end position="174"/>
    </location>
</feature>
<protein>
    <submittedName>
        <fullName evidence="3">Autophagy-related protein 16 APG16-like 1</fullName>
    </submittedName>
</protein>
<accession>A0A6G1R089</accession>
<evidence type="ECO:0000313" key="3">
    <source>
        <dbReference type="EMBL" id="KAF3708127.1"/>
    </source>
</evidence>
<dbReference type="PANTHER" id="PTHR35440:SF1">
    <property type="entry name" value="TESTIS-EXPRESSED PROTEIN 36"/>
    <property type="match status" value="1"/>
</dbReference>
<name>A0A6G1R089_CHAAH</name>
<proteinExistence type="predicted"/>
<gene>
    <name evidence="3" type="ORF">EXN66_Car001300</name>
</gene>
<dbReference type="AlphaFoldDB" id="A0A6G1R089"/>
<feature type="domain" description="Domain of unknown function with conserved HDNR motif" evidence="2">
    <location>
        <begin position="198"/>
        <end position="365"/>
    </location>
</feature>
<dbReference type="EMBL" id="CM015712">
    <property type="protein sequence ID" value="KAF3708127.1"/>
    <property type="molecule type" value="Genomic_DNA"/>
</dbReference>
<dbReference type="InterPro" id="IPR029369">
    <property type="entry name" value="HDNR"/>
</dbReference>
<dbReference type="PANTHER" id="PTHR35440">
    <property type="entry name" value="TESTIS-EXPRESSED PROTEIN 36"/>
    <property type="match status" value="1"/>
</dbReference>
<dbReference type="Proteomes" id="UP000503349">
    <property type="component" value="Chromosome 1"/>
</dbReference>
<dbReference type="Pfam" id="PF15115">
    <property type="entry name" value="HDNR"/>
    <property type="match status" value="1"/>
</dbReference>
<evidence type="ECO:0000313" key="4">
    <source>
        <dbReference type="Proteomes" id="UP000503349"/>
    </source>
</evidence>
<keyword evidence="1" id="KW-0175">Coiled coil</keyword>
<organism evidence="3 4">
    <name type="scientific">Channa argus</name>
    <name type="common">Northern snakehead</name>
    <name type="synonym">Ophicephalus argus</name>
    <dbReference type="NCBI Taxonomy" id="215402"/>
    <lineage>
        <taxon>Eukaryota</taxon>
        <taxon>Metazoa</taxon>
        <taxon>Chordata</taxon>
        <taxon>Craniata</taxon>
        <taxon>Vertebrata</taxon>
        <taxon>Euteleostomi</taxon>
        <taxon>Actinopterygii</taxon>
        <taxon>Neopterygii</taxon>
        <taxon>Teleostei</taxon>
        <taxon>Neoteleostei</taxon>
        <taxon>Acanthomorphata</taxon>
        <taxon>Anabantaria</taxon>
        <taxon>Anabantiformes</taxon>
        <taxon>Channoidei</taxon>
        <taxon>Channidae</taxon>
        <taxon>Channa</taxon>
    </lineage>
</organism>
<evidence type="ECO:0000256" key="1">
    <source>
        <dbReference type="SAM" id="Coils"/>
    </source>
</evidence>
<keyword evidence="4" id="KW-1185">Reference proteome</keyword>
<reference evidence="3 4" key="1">
    <citation type="submission" date="2019-02" db="EMBL/GenBank/DDBJ databases">
        <title>Opniocepnalus argus genome.</title>
        <authorList>
            <person name="Zhou C."/>
            <person name="Xiao S."/>
        </authorList>
    </citation>
    <scope>NUCLEOTIDE SEQUENCE [LARGE SCALE GENOMIC DNA]</scope>
    <source>
        <strain evidence="3">OARG1902GOOAL</strain>
        <tissue evidence="3">Muscle</tissue>
    </source>
</reference>
<reference evidence="4" key="2">
    <citation type="submission" date="2019-02" db="EMBL/GenBank/DDBJ databases">
        <title>Opniocepnalus argus Var Kimnra genome.</title>
        <authorList>
            <person name="Zhou C."/>
            <person name="Xiao S."/>
        </authorList>
    </citation>
    <scope>NUCLEOTIDE SEQUENCE [LARGE SCALE GENOMIC DNA]</scope>
</reference>